<protein>
    <submittedName>
        <fullName evidence="1">Uncharacterized protein</fullName>
    </submittedName>
</protein>
<organism evidence="1 2">
    <name type="scientific">Psychrobacter aquaticus CMS 56</name>
    <dbReference type="NCBI Taxonomy" id="1354303"/>
    <lineage>
        <taxon>Bacteria</taxon>
        <taxon>Pseudomonadati</taxon>
        <taxon>Pseudomonadota</taxon>
        <taxon>Gammaproteobacteria</taxon>
        <taxon>Moraxellales</taxon>
        <taxon>Moraxellaceae</taxon>
        <taxon>Psychrobacter</taxon>
    </lineage>
</organism>
<reference evidence="1 2" key="1">
    <citation type="journal article" date="2013" name="Genome Announc.">
        <title>Draft Genome Sequence of Psychrobacter aquaticus Strain CMS 56T, Isolated from a Cyanobacterial Mat Sample Collected from Water Bodies in the McMurdo Dry Valley Region of Antarctica.</title>
        <authorList>
            <person name="Reddy G.S."/>
            <person name="Ara S."/>
            <person name="Singh A."/>
            <person name="Kumar Pinnaka A."/>
            <person name="Shivaji S."/>
        </authorList>
    </citation>
    <scope>NUCLEOTIDE SEQUENCE [LARGE SCALE GENOMIC DNA]</scope>
    <source>
        <strain evidence="1 2">CMS 56</strain>
    </source>
</reference>
<name>U4TBM0_9GAMM</name>
<dbReference type="PATRIC" id="fig|1354303.4.peg.1208"/>
<evidence type="ECO:0000313" key="1">
    <source>
        <dbReference type="EMBL" id="ERL55883.1"/>
    </source>
</evidence>
<evidence type="ECO:0000313" key="2">
    <source>
        <dbReference type="Proteomes" id="UP000016761"/>
    </source>
</evidence>
<dbReference type="AlphaFoldDB" id="U4TBM0"/>
<accession>U4TBM0</accession>
<keyword evidence="2" id="KW-1185">Reference proteome</keyword>
<dbReference type="Proteomes" id="UP000016761">
    <property type="component" value="Unassembled WGS sequence"/>
</dbReference>
<dbReference type="STRING" id="1354303.M917_1225"/>
<dbReference type="EMBL" id="AUSW01000018">
    <property type="protein sequence ID" value="ERL55883.1"/>
    <property type="molecule type" value="Genomic_DNA"/>
</dbReference>
<comment type="caution">
    <text evidence="1">The sequence shown here is derived from an EMBL/GenBank/DDBJ whole genome shotgun (WGS) entry which is preliminary data.</text>
</comment>
<sequence length="67" mass="7753">MIYPEILDKNGQIINSRDEEMNSEGKAFMWIFGDKDLHKNKLLLGTEGYWVVGSYTLAEVVITHVFF</sequence>
<gene>
    <name evidence="1" type="ORF">M917_1225</name>
</gene>
<proteinExistence type="predicted"/>